<dbReference type="PANTHER" id="PTHR46584:SF1">
    <property type="entry name" value="HMG DOMAIN-CONTAINING PROTEIN 4"/>
    <property type="match status" value="1"/>
</dbReference>
<protein>
    <submittedName>
        <fullName evidence="2">Uncharacterized protein</fullName>
    </submittedName>
</protein>
<evidence type="ECO:0000313" key="3">
    <source>
        <dbReference type="Proteomes" id="UP000518266"/>
    </source>
</evidence>
<gene>
    <name evidence="2" type="ORF">F7725_005591</name>
</gene>
<keyword evidence="3" id="KW-1185">Reference proteome</keyword>
<organism evidence="2 3">
    <name type="scientific">Dissostichus mawsoni</name>
    <name type="common">Antarctic cod</name>
    <dbReference type="NCBI Taxonomy" id="36200"/>
    <lineage>
        <taxon>Eukaryota</taxon>
        <taxon>Metazoa</taxon>
        <taxon>Chordata</taxon>
        <taxon>Craniata</taxon>
        <taxon>Vertebrata</taxon>
        <taxon>Euteleostomi</taxon>
        <taxon>Actinopterygii</taxon>
        <taxon>Neopterygii</taxon>
        <taxon>Teleostei</taxon>
        <taxon>Neoteleostei</taxon>
        <taxon>Acanthomorphata</taxon>
        <taxon>Eupercaria</taxon>
        <taxon>Perciformes</taxon>
        <taxon>Notothenioidei</taxon>
        <taxon>Nototheniidae</taxon>
        <taxon>Dissostichus</taxon>
    </lineage>
</organism>
<dbReference type="InterPro" id="IPR042477">
    <property type="entry name" value="HMGXB4"/>
</dbReference>
<dbReference type="PANTHER" id="PTHR46584">
    <property type="entry name" value="HMG DOMAIN-CONTAINING PROTEIN 4"/>
    <property type="match status" value="1"/>
</dbReference>
<proteinExistence type="predicted"/>
<dbReference type="OrthoDB" id="4777606at2759"/>
<reference evidence="2 3" key="1">
    <citation type="submission" date="2020-03" db="EMBL/GenBank/DDBJ databases">
        <title>Dissostichus mawsoni Genome sequencing and assembly.</title>
        <authorList>
            <person name="Park H."/>
        </authorList>
    </citation>
    <scope>NUCLEOTIDE SEQUENCE [LARGE SCALE GENOMIC DNA]</scope>
    <source>
        <strain evidence="2">DM0001</strain>
        <tissue evidence="2">Muscle</tissue>
    </source>
</reference>
<name>A0A7J5YRV5_DISMA</name>
<accession>A0A7J5YRV5</accession>
<feature type="region of interest" description="Disordered" evidence="1">
    <location>
        <begin position="95"/>
        <end position="118"/>
    </location>
</feature>
<dbReference type="AlphaFoldDB" id="A0A7J5YRV5"/>
<sequence length="378" mass="40985">MFNSNALTASSSMPFLSSSVSSTLFIRLRYSCLNRVGLDTPGKAKKDRPSLPFSPMDFWAIRPRTCPPDRDNDLLSPVPAVEVLQVFRDGVQSGQFSGEMDGEASPMSGGSQRADKRSYKDLKIDVEEMEEPYLDFEESSNKKLHEVIVELSLNFLKQSPLASSLLIQSVCQETAGKKEEKRISKLLHSCCTAEGSVDHASPISLLEYWVYPDNQHHRALCPVSRTIAPVTHRPRPVISALSPVTAIAPKVSSVVNPMVSSPVTDTCSPSSSMCSPTSSAWDSLRSTSRSPGCSDQDPVSAAAHLHLLGESLSLIGLHLQETNKLVSMSSSLSLLLDSLLCALAPLICLSAQIPELRSCTQHTLASTLENIAYLMPGL</sequence>
<evidence type="ECO:0000313" key="2">
    <source>
        <dbReference type="EMBL" id="KAF3852236.1"/>
    </source>
</evidence>
<comment type="caution">
    <text evidence="2">The sequence shown here is derived from an EMBL/GenBank/DDBJ whole genome shotgun (WGS) entry which is preliminary data.</text>
</comment>
<dbReference type="Proteomes" id="UP000518266">
    <property type="component" value="Unassembled WGS sequence"/>
</dbReference>
<dbReference type="EMBL" id="JAAKFY010000009">
    <property type="protein sequence ID" value="KAF3852236.1"/>
    <property type="molecule type" value="Genomic_DNA"/>
</dbReference>
<evidence type="ECO:0000256" key="1">
    <source>
        <dbReference type="SAM" id="MobiDB-lite"/>
    </source>
</evidence>